<dbReference type="CDD" id="cd06260">
    <property type="entry name" value="DUF820-like"/>
    <property type="match status" value="1"/>
</dbReference>
<keyword evidence="3" id="KW-0540">Nuclease</keyword>
<evidence type="ECO:0000313" key="3">
    <source>
        <dbReference type="EMBL" id="SFN40598.1"/>
    </source>
</evidence>
<reference evidence="2 5" key="2">
    <citation type="submission" date="2018-10" db="EMBL/GenBank/DDBJ databases">
        <title>Sequencing the genomes of 1000 actinobacteria strains.</title>
        <authorList>
            <person name="Klenk H.-P."/>
        </authorList>
    </citation>
    <scope>NUCLEOTIDE SEQUENCE [LARGE SCALE GENOMIC DNA]</scope>
    <source>
        <strain evidence="2 5">DSM 45119</strain>
    </source>
</reference>
<evidence type="ECO:0000313" key="2">
    <source>
        <dbReference type="EMBL" id="RKT82791.1"/>
    </source>
</evidence>
<dbReference type="InterPro" id="IPR012296">
    <property type="entry name" value="Nuclease_put_TT1808"/>
</dbReference>
<dbReference type="EMBL" id="FOUP01000004">
    <property type="protein sequence ID" value="SFN40598.1"/>
    <property type="molecule type" value="Genomic_DNA"/>
</dbReference>
<dbReference type="EMBL" id="RBXX01000002">
    <property type="protein sequence ID" value="RKT82791.1"/>
    <property type="molecule type" value="Genomic_DNA"/>
</dbReference>
<dbReference type="Gene3D" id="3.90.1570.10">
    <property type="entry name" value="tt1808, chain A"/>
    <property type="match status" value="1"/>
</dbReference>
<name>A0A1I4YRC5_9PSEU</name>
<evidence type="ECO:0000313" key="4">
    <source>
        <dbReference type="Proteomes" id="UP000199398"/>
    </source>
</evidence>
<dbReference type="OrthoDB" id="9799703at2"/>
<feature type="domain" description="Putative restriction endonuclease" evidence="1">
    <location>
        <begin position="17"/>
        <end position="167"/>
    </location>
</feature>
<dbReference type="InterPro" id="IPR011335">
    <property type="entry name" value="Restrct_endonuc-II-like"/>
</dbReference>
<evidence type="ECO:0000259" key="1">
    <source>
        <dbReference type="Pfam" id="PF05685"/>
    </source>
</evidence>
<dbReference type="STRING" id="455193.SAMN05421805_104263"/>
<dbReference type="AlphaFoldDB" id="A0A1I4YRC5"/>
<reference evidence="3 4" key="1">
    <citation type="submission" date="2016-10" db="EMBL/GenBank/DDBJ databases">
        <authorList>
            <person name="de Groot N.N."/>
        </authorList>
    </citation>
    <scope>NUCLEOTIDE SEQUENCE [LARGE SCALE GENOMIC DNA]</scope>
    <source>
        <strain evidence="3 4">CPCC 201259</strain>
    </source>
</reference>
<proteinExistence type="predicted"/>
<accession>A0A1I4YRC5</accession>
<keyword evidence="3" id="KW-0378">Hydrolase</keyword>
<dbReference type="InterPro" id="IPR008538">
    <property type="entry name" value="Uma2"/>
</dbReference>
<evidence type="ECO:0000313" key="5">
    <source>
        <dbReference type="Proteomes" id="UP000270697"/>
    </source>
</evidence>
<keyword evidence="3" id="KW-0255">Endonuclease</keyword>
<dbReference type="Pfam" id="PF05685">
    <property type="entry name" value="Uma2"/>
    <property type="match status" value="1"/>
</dbReference>
<organism evidence="3 4">
    <name type="scientific">Saccharopolyspora antimicrobica</name>
    <dbReference type="NCBI Taxonomy" id="455193"/>
    <lineage>
        <taxon>Bacteria</taxon>
        <taxon>Bacillati</taxon>
        <taxon>Actinomycetota</taxon>
        <taxon>Actinomycetes</taxon>
        <taxon>Pseudonocardiales</taxon>
        <taxon>Pseudonocardiaceae</taxon>
        <taxon>Saccharopolyspora</taxon>
    </lineage>
</organism>
<sequence length="200" mass="22862">MSVVSSWTDEHEPMTVDDLKQLPDDGRRYELVDGRLDVSPSPVFRHSDTESRLHLHLGNNAPKGYKVLQGAGYNFNGNRRHHRIPDLSVIHSDAAEFPYLTRPPLLAIEVVSPESVLRDHHTKHREYAEFGIQAYWIVTPAPDEPGIIEFRLSDGAFRNVQQVIGEDTFTTDFPFPIRIVPHWLLCDDDDWRDRIGGEGD</sequence>
<keyword evidence="5" id="KW-1185">Reference proteome</keyword>
<dbReference type="Proteomes" id="UP000270697">
    <property type="component" value="Unassembled WGS sequence"/>
</dbReference>
<dbReference type="PANTHER" id="PTHR34107">
    <property type="entry name" value="SLL0198 PROTEIN-RELATED"/>
    <property type="match status" value="1"/>
</dbReference>
<dbReference type="PANTHER" id="PTHR34107:SF4">
    <property type="entry name" value="SLL1222 PROTEIN"/>
    <property type="match status" value="1"/>
</dbReference>
<dbReference type="GO" id="GO:0004519">
    <property type="term" value="F:endonuclease activity"/>
    <property type="evidence" value="ECO:0007669"/>
    <property type="project" value="UniProtKB-KW"/>
</dbReference>
<gene>
    <name evidence="2" type="ORF">ATL45_1047</name>
    <name evidence="3" type="ORF">SAMN05421805_104263</name>
</gene>
<dbReference type="SUPFAM" id="SSF52980">
    <property type="entry name" value="Restriction endonuclease-like"/>
    <property type="match status" value="1"/>
</dbReference>
<protein>
    <submittedName>
        <fullName evidence="3">Endonuclease, Uma2 family (Restriction endonuclease fold)</fullName>
    </submittedName>
    <submittedName>
        <fullName evidence="2">Uma2 family endonuclease</fullName>
    </submittedName>
</protein>
<dbReference type="Proteomes" id="UP000199398">
    <property type="component" value="Unassembled WGS sequence"/>
</dbReference>